<dbReference type="EMBL" id="CAAE01014581">
    <property type="protein sequence ID" value="CAF99912.1"/>
    <property type="molecule type" value="Genomic_DNA"/>
</dbReference>
<dbReference type="KEGG" id="tng:GSTEN00018157G001"/>
<evidence type="ECO:0000313" key="1">
    <source>
        <dbReference type="EMBL" id="CAF99912.1"/>
    </source>
</evidence>
<gene>
    <name evidence="1" type="ORF">GSTENG00018157001</name>
</gene>
<name>Q4SHH0_TETNG</name>
<sequence>MPPKLTCSTFLDVDLTNDPWRRWKLFSGLWSPSDRTLELPLKRPRRSWCKATFGESWSRFGKRPTWKQICLV</sequence>
<proteinExistence type="predicted"/>
<accession>Q4SHH0</accession>
<dbReference type="AlphaFoldDB" id="Q4SHH0"/>
<protein>
    <submittedName>
        <fullName evidence="1">(spotted green pufferfish) hypothetical protein</fullName>
    </submittedName>
</protein>
<organism evidence="1">
    <name type="scientific">Tetraodon nigroviridis</name>
    <name type="common">Spotted green pufferfish</name>
    <name type="synonym">Chelonodon nigroviridis</name>
    <dbReference type="NCBI Taxonomy" id="99883"/>
    <lineage>
        <taxon>Eukaryota</taxon>
        <taxon>Metazoa</taxon>
        <taxon>Chordata</taxon>
        <taxon>Craniata</taxon>
        <taxon>Vertebrata</taxon>
        <taxon>Euteleostomi</taxon>
        <taxon>Actinopterygii</taxon>
        <taxon>Neopterygii</taxon>
        <taxon>Teleostei</taxon>
        <taxon>Neoteleostei</taxon>
        <taxon>Acanthomorphata</taxon>
        <taxon>Eupercaria</taxon>
        <taxon>Tetraodontiformes</taxon>
        <taxon>Tetradontoidea</taxon>
        <taxon>Tetraodontidae</taxon>
        <taxon>Tetraodon</taxon>
    </lineage>
</organism>
<reference evidence="1" key="1">
    <citation type="journal article" date="2004" name="Nature">
        <title>Genome duplication in the teleost fish Tetraodon nigroviridis reveals the early vertebrate proto-karyotype.</title>
        <authorList>
            <person name="Jaillon O."/>
            <person name="Aury J.-M."/>
            <person name="Brunet F."/>
            <person name="Petit J.-L."/>
            <person name="Stange-Thomann N."/>
            <person name="Mauceli E."/>
            <person name="Bouneau L."/>
            <person name="Fischer C."/>
            <person name="Ozouf-Costaz C."/>
            <person name="Bernot A."/>
            <person name="Nicaud S."/>
            <person name="Jaffe D."/>
            <person name="Fisher S."/>
            <person name="Lutfalla G."/>
            <person name="Dossat C."/>
            <person name="Segurens B."/>
            <person name="Dasilva C."/>
            <person name="Salanoubat M."/>
            <person name="Levy M."/>
            <person name="Boudet N."/>
            <person name="Castellano S."/>
            <person name="Anthouard V."/>
            <person name="Jubin C."/>
            <person name="Castelli V."/>
            <person name="Katinka M."/>
            <person name="Vacherie B."/>
            <person name="Biemont C."/>
            <person name="Skalli Z."/>
            <person name="Cattolico L."/>
            <person name="Poulain J."/>
            <person name="De Berardinis V."/>
            <person name="Cruaud C."/>
            <person name="Duprat S."/>
            <person name="Brottier P."/>
            <person name="Coutanceau J.-P."/>
            <person name="Gouzy J."/>
            <person name="Parra G."/>
            <person name="Lardier G."/>
            <person name="Chapple C."/>
            <person name="McKernan K.J."/>
            <person name="McEwan P."/>
            <person name="Bosak S."/>
            <person name="Kellis M."/>
            <person name="Volff J.-N."/>
            <person name="Guigo R."/>
            <person name="Zody M.C."/>
            <person name="Mesirov J."/>
            <person name="Lindblad-Toh K."/>
            <person name="Birren B."/>
            <person name="Nusbaum C."/>
            <person name="Kahn D."/>
            <person name="Robinson-Rechavi M."/>
            <person name="Laudet V."/>
            <person name="Schachter V."/>
            <person name="Quetier F."/>
            <person name="Saurin W."/>
            <person name="Scarpelli C."/>
            <person name="Wincker P."/>
            <person name="Lander E.S."/>
            <person name="Weissenbach J."/>
            <person name="Roest Crollius H."/>
        </authorList>
    </citation>
    <scope>NUCLEOTIDE SEQUENCE [LARGE SCALE GENOMIC DNA]</scope>
</reference>
<reference evidence="1" key="2">
    <citation type="submission" date="2004-02" db="EMBL/GenBank/DDBJ databases">
        <authorList>
            <consortium name="Genoscope"/>
            <consortium name="Whitehead Institute Centre for Genome Research"/>
        </authorList>
    </citation>
    <scope>NUCLEOTIDE SEQUENCE</scope>
</reference>
<comment type="caution">
    <text evidence="1">The sequence shown here is derived from an EMBL/GenBank/DDBJ whole genome shotgun (WGS) entry which is preliminary data.</text>
</comment>